<evidence type="ECO:0000259" key="1">
    <source>
        <dbReference type="PROSITE" id="PS51747"/>
    </source>
</evidence>
<dbReference type="InterPro" id="IPR002125">
    <property type="entry name" value="CMP_dCMP_dom"/>
</dbReference>
<dbReference type="PANTHER" id="PTHR11079">
    <property type="entry name" value="CYTOSINE DEAMINASE FAMILY MEMBER"/>
    <property type="match status" value="1"/>
</dbReference>
<comment type="caution">
    <text evidence="2">The sequence shown here is derived from an EMBL/GenBank/DDBJ whole genome shotgun (WGS) entry which is preliminary data.</text>
</comment>
<accession>A0ABS0GRJ9</accession>
<keyword evidence="3" id="KW-1185">Reference proteome</keyword>
<evidence type="ECO:0000313" key="2">
    <source>
        <dbReference type="EMBL" id="MBF9128818.1"/>
    </source>
</evidence>
<proteinExistence type="predicted"/>
<reference evidence="2 3" key="1">
    <citation type="submission" date="2020-11" db="EMBL/GenBank/DDBJ databases">
        <title>A novel isolate from a Black sea contaminated sediment with potential to produce alkanes: Plantactinospora alkalitolerans sp. nov.</title>
        <authorList>
            <person name="Carro L."/>
            <person name="Veyisoglu A."/>
            <person name="Guven K."/>
            <person name="Schumann P."/>
            <person name="Klenk H.-P."/>
            <person name="Sahin N."/>
        </authorList>
    </citation>
    <scope>NUCLEOTIDE SEQUENCE [LARGE SCALE GENOMIC DNA]</scope>
    <source>
        <strain evidence="2 3">S1510</strain>
    </source>
</reference>
<dbReference type="Gene3D" id="3.40.140.10">
    <property type="entry name" value="Cytidine Deaminase, domain 2"/>
    <property type="match status" value="1"/>
</dbReference>
<dbReference type="SUPFAM" id="SSF53927">
    <property type="entry name" value="Cytidine deaminase-like"/>
    <property type="match status" value="1"/>
</dbReference>
<dbReference type="EMBL" id="JADPUN010000092">
    <property type="protein sequence ID" value="MBF9128818.1"/>
    <property type="molecule type" value="Genomic_DNA"/>
</dbReference>
<organism evidence="2 3">
    <name type="scientific">Plantactinospora alkalitolerans</name>
    <dbReference type="NCBI Taxonomy" id="2789879"/>
    <lineage>
        <taxon>Bacteria</taxon>
        <taxon>Bacillati</taxon>
        <taxon>Actinomycetota</taxon>
        <taxon>Actinomycetes</taxon>
        <taxon>Micromonosporales</taxon>
        <taxon>Micromonosporaceae</taxon>
        <taxon>Plantactinospora</taxon>
    </lineage>
</organism>
<dbReference type="Pfam" id="PF00383">
    <property type="entry name" value="dCMP_cyt_deam_1"/>
    <property type="match status" value="1"/>
</dbReference>
<gene>
    <name evidence="2" type="ORF">I0C86_07445</name>
</gene>
<evidence type="ECO:0000313" key="3">
    <source>
        <dbReference type="Proteomes" id="UP000638560"/>
    </source>
</evidence>
<sequence length="182" mass="19643">MIDQQMVDQRWLQAAIDMSRLCPATVSAYAVGAIIVDPDGAELARGYSRETGPFVHAEQQALAKLDGTVPDLSGTTMYSSLEPCTTRGSFHRTCTELIIEARIRRVVVAMREPPVFADCVGIELLRAAGIEVTEMSEFAGQVNAINAAVVEAGTSRASGRDARAHTDRRVVAGPVCHDDRRS</sequence>
<dbReference type="Proteomes" id="UP000638560">
    <property type="component" value="Unassembled WGS sequence"/>
</dbReference>
<feature type="domain" description="CMP/dCMP-type deaminase" evidence="1">
    <location>
        <begin position="6"/>
        <end position="132"/>
    </location>
</feature>
<dbReference type="InterPro" id="IPR016193">
    <property type="entry name" value="Cytidine_deaminase-like"/>
</dbReference>
<protein>
    <submittedName>
        <fullName evidence="2">dCMP deaminase</fullName>
    </submittedName>
</protein>
<name>A0ABS0GRJ9_9ACTN</name>
<dbReference type="PROSITE" id="PS51747">
    <property type="entry name" value="CYT_DCMP_DEAMINASES_2"/>
    <property type="match status" value="1"/>
</dbReference>
<dbReference type="PANTHER" id="PTHR11079:SF162">
    <property type="entry name" value="RIBOFLAVIN BIOSYNTHESIS PROTEIN PYRD, CHLOROPLASTIC"/>
    <property type="match status" value="1"/>
</dbReference>